<dbReference type="OrthoDB" id="241603at2"/>
<feature type="domain" description="Transposase IS4-like" evidence="2">
    <location>
        <begin position="127"/>
        <end position="352"/>
    </location>
</feature>
<comment type="caution">
    <text evidence="4">The sequence shown here is derived from an EMBL/GenBank/DDBJ whole genome shotgun (WGS) entry which is preliminary data.</text>
</comment>
<dbReference type="PANTHER" id="PTHR37529">
    <property type="entry name" value="TRANSPOSASE INSG FOR INSERTION SEQUENCE ELEMENT IS4-RELATED"/>
    <property type="match status" value="1"/>
</dbReference>
<dbReference type="InterPro" id="IPR047952">
    <property type="entry name" value="Transpos_IS4"/>
</dbReference>
<dbReference type="EMBL" id="SJPN01000051">
    <property type="protein sequence ID" value="TWT86374.1"/>
    <property type="molecule type" value="Genomic_DNA"/>
</dbReference>
<dbReference type="GO" id="GO:0006313">
    <property type="term" value="P:DNA transposition"/>
    <property type="evidence" value="ECO:0007669"/>
    <property type="project" value="InterPro"/>
</dbReference>
<dbReference type="PANTHER" id="PTHR37529:SF1">
    <property type="entry name" value="TRANSPOSASE INSG FOR INSERTION SEQUENCE ELEMENT IS4-RELATED"/>
    <property type="match status" value="1"/>
</dbReference>
<dbReference type="SUPFAM" id="SSF53098">
    <property type="entry name" value="Ribonuclease H-like"/>
    <property type="match status" value="1"/>
</dbReference>
<feature type="transmembrane region" description="Helical" evidence="1">
    <location>
        <begin position="50"/>
        <end position="66"/>
    </location>
</feature>
<evidence type="ECO:0000313" key="4">
    <source>
        <dbReference type="EMBL" id="TWT86374.1"/>
    </source>
</evidence>
<gene>
    <name evidence="4" type="ORF">Pla52n_70900</name>
</gene>
<dbReference type="GO" id="GO:0003677">
    <property type="term" value="F:DNA binding"/>
    <property type="evidence" value="ECO:0007669"/>
    <property type="project" value="InterPro"/>
</dbReference>
<evidence type="ECO:0000313" key="5">
    <source>
        <dbReference type="Proteomes" id="UP000320176"/>
    </source>
</evidence>
<feature type="domain" description="Transposase IS4 N-terminal" evidence="3">
    <location>
        <begin position="19"/>
        <end position="107"/>
    </location>
</feature>
<dbReference type="Pfam" id="PF01609">
    <property type="entry name" value="DDE_Tnp_1"/>
    <property type="match status" value="1"/>
</dbReference>
<dbReference type="InterPro" id="IPR002559">
    <property type="entry name" value="Transposase_11"/>
</dbReference>
<dbReference type="InterPro" id="IPR012337">
    <property type="entry name" value="RNaseH-like_sf"/>
</dbReference>
<keyword evidence="1" id="KW-0472">Membrane</keyword>
<dbReference type="GO" id="GO:0004803">
    <property type="term" value="F:transposase activity"/>
    <property type="evidence" value="ECO:0007669"/>
    <property type="project" value="InterPro"/>
</dbReference>
<keyword evidence="1" id="KW-1133">Transmembrane helix</keyword>
<reference evidence="4 5" key="1">
    <citation type="submission" date="2019-02" db="EMBL/GenBank/DDBJ databases">
        <title>Deep-cultivation of Planctomycetes and their phenomic and genomic characterization uncovers novel biology.</title>
        <authorList>
            <person name="Wiegand S."/>
            <person name="Jogler M."/>
            <person name="Boedeker C."/>
            <person name="Pinto D."/>
            <person name="Vollmers J."/>
            <person name="Rivas-Marin E."/>
            <person name="Kohn T."/>
            <person name="Peeters S.H."/>
            <person name="Heuer A."/>
            <person name="Rast P."/>
            <person name="Oberbeckmann S."/>
            <person name="Bunk B."/>
            <person name="Jeske O."/>
            <person name="Meyerdierks A."/>
            <person name="Storesund J.E."/>
            <person name="Kallscheuer N."/>
            <person name="Luecker S."/>
            <person name="Lage O.M."/>
            <person name="Pohl T."/>
            <person name="Merkel B.J."/>
            <person name="Hornburger P."/>
            <person name="Mueller R.-W."/>
            <person name="Bruemmer F."/>
            <person name="Labrenz M."/>
            <person name="Spormann A.M."/>
            <person name="Op Den Camp H."/>
            <person name="Overmann J."/>
            <person name="Amann R."/>
            <person name="Jetten M.S.M."/>
            <person name="Mascher T."/>
            <person name="Medema M.H."/>
            <person name="Devos D.P."/>
            <person name="Kaster A.-K."/>
            <person name="Ovreas L."/>
            <person name="Rohde M."/>
            <person name="Galperin M.Y."/>
            <person name="Jogler C."/>
        </authorList>
    </citation>
    <scope>NUCLEOTIDE SEQUENCE [LARGE SCALE GENOMIC DNA]</scope>
    <source>
        <strain evidence="4 5">Pla52n</strain>
    </source>
</reference>
<evidence type="ECO:0000259" key="3">
    <source>
        <dbReference type="Pfam" id="PF13006"/>
    </source>
</evidence>
<dbReference type="NCBIfam" id="NF033592">
    <property type="entry name" value="transpos_IS4_1"/>
    <property type="match status" value="1"/>
</dbReference>
<evidence type="ECO:0000256" key="1">
    <source>
        <dbReference type="SAM" id="Phobius"/>
    </source>
</evidence>
<dbReference type="Pfam" id="PF13006">
    <property type="entry name" value="Nterm_IS4"/>
    <property type="match status" value="1"/>
</dbReference>
<dbReference type="AlphaFoldDB" id="A0A5C5ZGC8"/>
<organism evidence="4 5">
    <name type="scientific">Stieleria varia</name>
    <dbReference type="NCBI Taxonomy" id="2528005"/>
    <lineage>
        <taxon>Bacteria</taxon>
        <taxon>Pseudomonadati</taxon>
        <taxon>Planctomycetota</taxon>
        <taxon>Planctomycetia</taxon>
        <taxon>Pirellulales</taxon>
        <taxon>Pirellulaceae</taxon>
        <taxon>Stieleria</taxon>
    </lineage>
</organism>
<keyword evidence="5" id="KW-1185">Reference proteome</keyword>
<proteinExistence type="predicted"/>
<dbReference type="InterPro" id="IPR024473">
    <property type="entry name" value="Transposases_IS4_N"/>
</dbReference>
<keyword evidence="1" id="KW-0812">Transmembrane</keyword>
<evidence type="ECO:0008006" key="6">
    <source>
        <dbReference type="Google" id="ProtNLM"/>
    </source>
</evidence>
<name>A0A5C5ZGC8_9BACT</name>
<evidence type="ECO:0000259" key="2">
    <source>
        <dbReference type="Pfam" id="PF01609"/>
    </source>
</evidence>
<accession>A0A5C5ZGC8</accession>
<dbReference type="RefSeq" id="WP_146523890.1">
    <property type="nucleotide sequence ID" value="NZ_CP151726.1"/>
</dbReference>
<dbReference type="Proteomes" id="UP000320176">
    <property type="component" value="Unassembled WGS sequence"/>
</dbReference>
<sequence>MSKRDKNTVATQEKRFCRERIACLKRIVGSRFVKSEVRQRNLQKRSSRKCPADVMAWFVIAMWLFGDSAYPKVFRWLHRFVKDRMPSSSALTQARARLGIPIMASIYQKTVCCLCQTSTSGAFYAGMLLVAVDGFVLNLPDSKANRRAFGRPKNGTSMGAFPQARIVALCEIGSHVFFGFLLKPIRCGEVTLAKLVYRYLPPQSLLLFDIGFCTTDLMRQVIDGKSDFLGRCKTNRCFRKDKVLRDGSYLSKIYATDYDRLKDRDGTVVRVIEYTLDDPQRAGHGETHRLITTLLDEAQHPAETLIVLYHERWEEEIAIDEAKTHLRHQPKLRSHSPAGVMQEVYGLLIAHFVIRKLAFEAAKKADVPPNRISFTGTVEVLRVNLAEAPRSPRNFSHWYESLILELSREVLQPRRNRVNPRVIKRPQSKWPKKRDKHRHLPPLKHHFDETIQILT</sequence>
<protein>
    <recommendedName>
        <fullName evidence="6">Transposase DDE domain protein</fullName>
    </recommendedName>
</protein>